<evidence type="ECO:0000313" key="4">
    <source>
        <dbReference type="EMBL" id="OAT85510.1"/>
    </source>
</evidence>
<feature type="region of interest" description="Disordered" evidence="2">
    <location>
        <begin position="275"/>
        <end position="294"/>
    </location>
</feature>
<dbReference type="RefSeq" id="WP_066666857.1">
    <property type="nucleotide sequence ID" value="NZ_LYVF01000062.1"/>
</dbReference>
<evidence type="ECO:0000256" key="2">
    <source>
        <dbReference type="SAM" id="MobiDB-lite"/>
    </source>
</evidence>
<proteinExistence type="inferred from homology"/>
<feature type="domain" description="CN hydrolase" evidence="3">
    <location>
        <begin position="4"/>
        <end position="242"/>
    </location>
</feature>
<dbReference type="EMBL" id="LYVF01000062">
    <property type="protein sequence ID" value="OAT85510.1"/>
    <property type="molecule type" value="Genomic_DNA"/>
</dbReference>
<dbReference type="Pfam" id="PF00795">
    <property type="entry name" value="CN_hydrolase"/>
    <property type="match status" value="1"/>
</dbReference>
<evidence type="ECO:0000313" key="5">
    <source>
        <dbReference type="Proteomes" id="UP000078532"/>
    </source>
</evidence>
<dbReference type="PANTHER" id="PTHR23088:SF27">
    <property type="entry name" value="DEAMINATED GLUTATHIONE AMIDASE"/>
    <property type="match status" value="1"/>
</dbReference>
<dbReference type="PROSITE" id="PS50263">
    <property type="entry name" value="CN_HYDROLASE"/>
    <property type="match status" value="1"/>
</dbReference>
<organism evidence="4 5">
    <name type="scientific">Desulfotomaculum copahuensis</name>
    <dbReference type="NCBI Taxonomy" id="1838280"/>
    <lineage>
        <taxon>Bacteria</taxon>
        <taxon>Bacillati</taxon>
        <taxon>Bacillota</taxon>
        <taxon>Clostridia</taxon>
        <taxon>Eubacteriales</taxon>
        <taxon>Desulfotomaculaceae</taxon>
        <taxon>Desulfotomaculum</taxon>
    </lineage>
</organism>
<dbReference type="PANTHER" id="PTHR23088">
    <property type="entry name" value="NITRILASE-RELATED"/>
    <property type="match status" value="1"/>
</dbReference>
<dbReference type="Proteomes" id="UP000078532">
    <property type="component" value="Unassembled WGS sequence"/>
</dbReference>
<gene>
    <name evidence="4" type="ORF">A6M21_06240</name>
</gene>
<sequence>MQNTRLALVQMRAKTGLVKENLDKIEHFVALAAREKADLICFPELCVPGYHRELARQYTEVIPGPGADRLSRLARDTGVTVLAGLAEQSECDRPYITHLVAHPDGRVQKYRKTHLGKSECPHFTAGNELPVFQTEKTVFGVEICWDLHFPEVTTVLSLRGAEIIFAPHASPVIVGDRRAIWLKYLAARAYDNAVFVAACNLVGRASEKQEFCGGAMVLDPRGDVLAEDFSRREGMLLADLDATLINTIRRNRARSMRYHFYLNFRRPELYRELLRGAPDPPPAEENKTAGGEQG</sequence>
<dbReference type="AlphaFoldDB" id="A0A1B7LH31"/>
<comment type="caution">
    <text evidence="4">The sequence shown here is derived from an EMBL/GenBank/DDBJ whole genome shotgun (WGS) entry which is preliminary data.</text>
</comment>
<evidence type="ECO:0000256" key="1">
    <source>
        <dbReference type="ARBA" id="ARBA00010613"/>
    </source>
</evidence>
<dbReference type="STRING" id="1838280.A6M21_06240"/>
<evidence type="ECO:0000259" key="3">
    <source>
        <dbReference type="PROSITE" id="PS50263"/>
    </source>
</evidence>
<dbReference type="SUPFAM" id="SSF56317">
    <property type="entry name" value="Carbon-nitrogen hydrolase"/>
    <property type="match status" value="1"/>
</dbReference>
<dbReference type="InterPro" id="IPR003010">
    <property type="entry name" value="C-N_Hydrolase"/>
</dbReference>
<dbReference type="InterPro" id="IPR036526">
    <property type="entry name" value="C-N_Hydrolase_sf"/>
</dbReference>
<reference evidence="4 5" key="1">
    <citation type="submission" date="2016-04" db="EMBL/GenBank/DDBJ databases">
        <authorList>
            <person name="Evans L.H."/>
            <person name="Alamgir A."/>
            <person name="Owens N."/>
            <person name="Weber N.D."/>
            <person name="Virtaneva K."/>
            <person name="Barbian K."/>
            <person name="Babar A."/>
            <person name="Rosenke K."/>
        </authorList>
    </citation>
    <scope>NUCLEOTIDE SEQUENCE [LARGE SCALE GENOMIC DNA]</scope>
    <source>
        <strain evidence="4 5">LMa1</strain>
    </source>
</reference>
<protein>
    <submittedName>
        <fullName evidence="4">Nitrilase</fullName>
    </submittedName>
</protein>
<accession>A0A1B7LH31</accession>
<dbReference type="Gene3D" id="3.60.110.10">
    <property type="entry name" value="Carbon-nitrogen hydrolase"/>
    <property type="match status" value="1"/>
</dbReference>
<name>A0A1B7LH31_9FIRM</name>
<keyword evidence="5" id="KW-1185">Reference proteome</keyword>
<dbReference type="OrthoDB" id="9811121at2"/>
<comment type="similarity">
    <text evidence="1">Belongs to the carbon-nitrogen hydrolase superfamily. NIT1/NIT2 family.</text>
</comment>